<protein>
    <recommendedName>
        <fullName evidence="3">DUF3575 domain-containing protein</fullName>
    </recommendedName>
</protein>
<reference evidence="1 2" key="1">
    <citation type="submission" date="2019-08" db="EMBL/GenBank/DDBJ databases">
        <title>Lewinella sp. strain SSH13 Genome sequencing and assembly.</title>
        <authorList>
            <person name="Kim I."/>
        </authorList>
    </citation>
    <scope>NUCLEOTIDE SEQUENCE [LARGE SCALE GENOMIC DNA]</scope>
    <source>
        <strain evidence="1 2">SSH13</strain>
    </source>
</reference>
<dbReference type="EMBL" id="VOXD01000012">
    <property type="protein sequence ID" value="TXF89655.1"/>
    <property type="molecule type" value="Genomic_DNA"/>
</dbReference>
<sequence length="230" mass="26398">MKHLLFQLIFLLSAVVSGQNWQNDATLLSHARVLSPEASGGSVHLMPFSLLNNPSRIRLGGQYKNKRFSYLLDLEYGTDKLRVVFDGDSDPDYRFLGFRPELRYQTKWSEDLIYLGFEVPVTIKHESHSGNLVDEEQNSFWAGEALERRVRVSGIAKIGWQMIVFHRVMLDAYLGGGLAYRHYRFSDIENPGPPREQPNEWGCCELKQHGGKFRGELALGLRMGYWFGNK</sequence>
<accession>A0A5C7FT62</accession>
<evidence type="ECO:0008006" key="3">
    <source>
        <dbReference type="Google" id="ProtNLM"/>
    </source>
</evidence>
<dbReference type="OrthoDB" id="1493917at2"/>
<proteinExistence type="predicted"/>
<comment type="caution">
    <text evidence="1">The sequence shown here is derived from an EMBL/GenBank/DDBJ whole genome shotgun (WGS) entry which is preliminary data.</text>
</comment>
<dbReference type="RefSeq" id="WP_147930485.1">
    <property type="nucleotide sequence ID" value="NZ_VOXD01000012.1"/>
</dbReference>
<organism evidence="1 2">
    <name type="scientific">Neolewinella aurantiaca</name>
    <dbReference type="NCBI Taxonomy" id="2602767"/>
    <lineage>
        <taxon>Bacteria</taxon>
        <taxon>Pseudomonadati</taxon>
        <taxon>Bacteroidota</taxon>
        <taxon>Saprospiria</taxon>
        <taxon>Saprospirales</taxon>
        <taxon>Lewinellaceae</taxon>
        <taxon>Neolewinella</taxon>
    </lineage>
</organism>
<keyword evidence="2" id="KW-1185">Reference proteome</keyword>
<evidence type="ECO:0000313" key="2">
    <source>
        <dbReference type="Proteomes" id="UP000321907"/>
    </source>
</evidence>
<dbReference type="Proteomes" id="UP000321907">
    <property type="component" value="Unassembled WGS sequence"/>
</dbReference>
<name>A0A5C7FT62_9BACT</name>
<evidence type="ECO:0000313" key="1">
    <source>
        <dbReference type="EMBL" id="TXF89655.1"/>
    </source>
</evidence>
<dbReference type="AlphaFoldDB" id="A0A5C7FT62"/>
<gene>
    <name evidence="1" type="ORF">FUA23_09400</name>
</gene>